<dbReference type="InterPro" id="IPR051024">
    <property type="entry name" value="GlcNAc_Chitin_IntDeg"/>
</dbReference>
<evidence type="ECO:0000256" key="1">
    <source>
        <dbReference type="ARBA" id="ARBA00022729"/>
    </source>
</evidence>
<evidence type="ECO:0000313" key="4">
    <source>
        <dbReference type="Proteomes" id="UP000214353"/>
    </source>
</evidence>
<dbReference type="EMBL" id="DQ504428">
    <property type="protein sequence ID" value="ABF47399.1"/>
    <property type="molecule type" value="Genomic_DNA"/>
</dbReference>
<dbReference type="RefSeq" id="YP_717594.1">
    <property type="nucleotide sequence ID" value="NC_008293.1"/>
</dbReference>
<dbReference type="InterPro" id="IPR004302">
    <property type="entry name" value="Cellulose/chitin-bd_N"/>
</dbReference>
<dbReference type="GeneID" id="5141894"/>
<dbReference type="Proteomes" id="UP000214353">
    <property type="component" value="Segment"/>
</dbReference>
<evidence type="ECO:0000313" key="3">
    <source>
        <dbReference type="EMBL" id="ABF47399.1"/>
    </source>
</evidence>
<proteinExistence type="predicted"/>
<dbReference type="PANTHER" id="PTHR34823:SF1">
    <property type="entry name" value="CHITIN-BINDING TYPE-4 DOMAIN-CONTAINING PROTEIN"/>
    <property type="match status" value="1"/>
</dbReference>
<organism evidence="3 4">
    <name type="scientific">Clanis bilineata nucleopolyhedrovirus</name>
    <dbReference type="NCBI Taxonomy" id="1307957"/>
    <lineage>
        <taxon>Viruses</taxon>
        <taxon>Viruses incertae sedis</taxon>
        <taxon>Naldaviricetes</taxon>
        <taxon>Lefavirales</taxon>
        <taxon>Baculoviridae</taxon>
        <taxon>Alphabaculovirus</taxon>
        <taxon>Alphabaculovirus clabilineatae</taxon>
    </lineage>
</organism>
<dbReference type="Gene3D" id="2.70.50.50">
    <property type="entry name" value="chitin-binding protein cbp21"/>
    <property type="match status" value="1"/>
</dbReference>
<dbReference type="SUPFAM" id="SSF81296">
    <property type="entry name" value="E set domains"/>
    <property type="match status" value="1"/>
</dbReference>
<feature type="domain" description="Chitin-binding type-4" evidence="2">
    <location>
        <begin position="21"/>
        <end position="267"/>
    </location>
</feature>
<reference evidence="3 4" key="1">
    <citation type="journal article" date="2009" name="BMC Genomics">
        <title>Genomic sequence, organization and characteristics of a new nucleopolyhedrovirus isolated from Clanis bilineata larva.</title>
        <authorList>
            <person name="Zhu S.Y."/>
            <person name="Yi J.P."/>
            <person name="Shen W.D."/>
            <person name="Wang L.Q."/>
            <person name="He H.G."/>
            <person name="Wang Y."/>
            <person name="Li B."/>
            <person name="Wang W.B."/>
        </authorList>
    </citation>
    <scope>NUCLEOTIDE SEQUENCE [LARGE SCALE GENOMIC DNA]</scope>
    <source>
        <strain evidence="3">DZ1</strain>
    </source>
</reference>
<keyword evidence="4" id="KW-1185">Reference proteome</keyword>
<dbReference type="KEGG" id="vg:5141894"/>
<keyword evidence="1" id="KW-0732">Signal</keyword>
<name>Q0N444_9ABAC</name>
<dbReference type="Pfam" id="PF03067">
    <property type="entry name" value="LPMO_10"/>
    <property type="match status" value="1"/>
</dbReference>
<evidence type="ECO:0000259" key="2">
    <source>
        <dbReference type="Pfam" id="PF03067"/>
    </source>
</evidence>
<sequence length="286" mass="33376">MTSLYFVVYCSLILIDQACAHGYMSWPAARQYKCYRDNNFWWPDTGENIPDEACREAYQSVYAKYRSQGESPGVAANAAQYMFQQYYEYAAVAGQQYDDIDHIKNTVVSSHLCAAGAAERWGVFGDKSGMDLPLSNWRPDRLYKMSSNGDNNKYNDSIITNIHFCPTTVHEPSYFEVFMSKPSYNYSSMLTWDDLQPVEILELDNDVYHYNKHSNLVANEGVDEFCTNTMIYVIRVRIPHRHDKFVLYVRWQRIDPVGEGFYNCADVIFDDHYWPESEKKNIHDEF</sequence>
<dbReference type="OrthoDB" id="8547at10239"/>
<accession>Q0N444</accession>
<protein>
    <submittedName>
        <fullName evidence="3">GP37</fullName>
    </submittedName>
</protein>
<dbReference type="CAZy" id="AA10">
    <property type="family name" value="Auxiliary Activities 10"/>
</dbReference>
<dbReference type="InterPro" id="IPR014756">
    <property type="entry name" value="Ig_E-set"/>
</dbReference>
<dbReference type="PANTHER" id="PTHR34823">
    <property type="entry name" value="GLCNAC-BINDING PROTEIN A"/>
    <property type="match status" value="1"/>
</dbReference>